<organism evidence="5 6">
    <name type="scientific">Acetobacter persici</name>
    <dbReference type="NCBI Taxonomy" id="1076596"/>
    <lineage>
        <taxon>Bacteria</taxon>
        <taxon>Pseudomonadati</taxon>
        <taxon>Pseudomonadota</taxon>
        <taxon>Alphaproteobacteria</taxon>
        <taxon>Acetobacterales</taxon>
        <taxon>Acetobacteraceae</taxon>
        <taxon>Acetobacter</taxon>
    </lineage>
</organism>
<dbReference type="SUPFAM" id="SSF160467">
    <property type="entry name" value="PH0987 N-terminal domain-like"/>
    <property type="match status" value="1"/>
</dbReference>
<evidence type="ECO:0000256" key="1">
    <source>
        <dbReference type="ARBA" id="ARBA00022741"/>
    </source>
</evidence>
<dbReference type="PANTHER" id="PTHR34698">
    <property type="entry name" value="5-OXOPROLINASE SUBUNIT B"/>
    <property type="match status" value="1"/>
</dbReference>
<protein>
    <recommendedName>
        <fullName evidence="4">Carboxyltransferase domain-containing protein</fullName>
    </recommendedName>
</protein>
<dbReference type="Gene3D" id="2.40.100.10">
    <property type="entry name" value="Cyclophilin-like"/>
    <property type="match status" value="1"/>
</dbReference>
<feature type="domain" description="Carboxyltransferase" evidence="4">
    <location>
        <begin position="1"/>
        <end position="200"/>
    </location>
</feature>
<dbReference type="InterPro" id="IPR010016">
    <property type="entry name" value="PxpB"/>
</dbReference>
<dbReference type="KEGG" id="aper:A0U91_01375"/>
<dbReference type="EMBL" id="CP014687">
    <property type="protein sequence ID" value="AQT03895.1"/>
    <property type="molecule type" value="Genomic_DNA"/>
</dbReference>
<name>A0A1U9LBQ4_9PROT</name>
<dbReference type="GO" id="GO:0016787">
    <property type="term" value="F:hydrolase activity"/>
    <property type="evidence" value="ECO:0007669"/>
    <property type="project" value="UniProtKB-KW"/>
</dbReference>
<dbReference type="AlphaFoldDB" id="A0A1U9LBQ4"/>
<dbReference type="InterPro" id="IPR029000">
    <property type="entry name" value="Cyclophilin-like_dom_sf"/>
</dbReference>
<accession>A0A1U9LBQ4</accession>
<dbReference type="SUPFAM" id="SSF50891">
    <property type="entry name" value="Cyclophilin-like"/>
    <property type="match status" value="1"/>
</dbReference>
<dbReference type="GO" id="GO:0005524">
    <property type="term" value="F:ATP binding"/>
    <property type="evidence" value="ECO:0007669"/>
    <property type="project" value="UniProtKB-KW"/>
</dbReference>
<dbReference type="RefSeq" id="WP_077929834.1">
    <property type="nucleotide sequence ID" value="NZ_CP014687.1"/>
</dbReference>
<dbReference type="Gene3D" id="3.30.1360.40">
    <property type="match status" value="1"/>
</dbReference>
<dbReference type="InterPro" id="IPR003833">
    <property type="entry name" value="CT_C_D"/>
</dbReference>
<evidence type="ECO:0000256" key="3">
    <source>
        <dbReference type="ARBA" id="ARBA00022840"/>
    </source>
</evidence>
<gene>
    <name evidence="5" type="ORF">A0U91_01375</name>
</gene>
<sequence length="212" mass="23219">MRISYAGENALLLDASSTVFEAGLQARVINAAHALARHTGVRQAIPGVNNLLMVFDSVMHDHHEARIWLEDAWYQASSDEPDGRMISIPVTYDSESSEDLKAIAHYCNLTMTDVISLHSNTSYRVAAVGAMPGFVYLSGLDPRLAIPRRQVPRMAVEKGSVIIGGGNAGVMPCTAPSGWYQLGHTDIALFDHNRNPPCYLEIGDRVRFVNAR</sequence>
<reference evidence="5 6" key="1">
    <citation type="submission" date="2016-03" db="EMBL/GenBank/DDBJ databases">
        <title>Acetic acid bacteria sequencing.</title>
        <authorList>
            <person name="Brandt J."/>
            <person name="Jakob F."/>
            <person name="Vogel R.F."/>
        </authorList>
    </citation>
    <scope>NUCLEOTIDE SEQUENCE [LARGE SCALE GENOMIC DNA]</scope>
    <source>
        <strain evidence="5 6">TMW2.1084</strain>
    </source>
</reference>
<keyword evidence="1" id="KW-0547">Nucleotide-binding</keyword>
<dbReference type="NCBIfam" id="TIGR00370">
    <property type="entry name" value="5-oxoprolinase subunit PxpB"/>
    <property type="match status" value="1"/>
</dbReference>
<dbReference type="Proteomes" id="UP000189055">
    <property type="component" value="Chromosome"/>
</dbReference>
<evidence type="ECO:0000313" key="5">
    <source>
        <dbReference type="EMBL" id="AQT03895.1"/>
    </source>
</evidence>
<keyword evidence="3" id="KW-0067">ATP-binding</keyword>
<proteinExistence type="predicted"/>
<keyword evidence="2" id="KW-0378">Hydrolase</keyword>
<dbReference type="SMART" id="SM00796">
    <property type="entry name" value="AHS1"/>
    <property type="match status" value="1"/>
</dbReference>
<evidence type="ECO:0000313" key="6">
    <source>
        <dbReference type="Proteomes" id="UP000189055"/>
    </source>
</evidence>
<dbReference type="PANTHER" id="PTHR34698:SF2">
    <property type="entry name" value="5-OXOPROLINASE SUBUNIT B"/>
    <property type="match status" value="1"/>
</dbReference>
<dbReference type="Pfam" id="PF02682">
    <property type="entry name" value="CT_C_D"/>
    <property type="match status" value="1"/>
</dbReference>
<dbReference type="STRING" id="1076596.A0U91_01375"/>
<evidence type="ECO:0000256" key="2">
    <source>
        <dbReference type="ARBA" id="ARBA00022801"/>
    </source>
</evidence>
<evidence type="ECO:0000259" key="4">
    <source>
        <dbReference type="SMART" id="SM00796"/>
    </source>
</evidence>